<reference evidence="1 2" key="1">
    <citation type="submission" date="2016-10" db="EMBL/GenBank/DDBJ databases">
        <authorList>
            <person name="de Groot N.N."/>
        </authorList>
    </citation>
    <scope>NUCLEOTIDE SEQUENCE [LARGE SCALE GENOMIC DNA]</scope>
    <source>
        <strain evidence="1 2">DSM 15827</strain>
    </source>
</reference>
<dbReference type="RefSeq" id="WP_089747631.1">
    <property type="nucleotide sequence ID" value="NZ_FOGF01000043.1"/>
</dbReference>
<gene>
    <name evidence="1" type="ORF">SAMN05421767_1432</name>
</gene>
<dbReference type="STRING" id="137733.SAMN05421767_1432"/>
<dbReference type="OrthoDB" id="6372157at2"/>
<name>A0A1H9NNQ1_9LACT</name>
<dbReference type="EMBL" id="FOGF01000043">
    <property type="protein sequence ID" value="SER37576.1"/>
    <property type="molecule type" value="Genomic_DNA"/>
</dbReference>
<proteinExistence type="predicted"/>
<evidence type="ECO:0000313" key="1">
    <source>
        <dbReference type="EMBL" id="SER37576.1"/>
    </source>
</evidence>
<accession>A0A1H9NNQ1</accession>
<keyword evidence="2" id="KW-1185">Reference proteome</keyword>
<dbReference type="InterPro" id="IPR027417">
    <property type="entry name" value="P-loop_NTPase"/>
</dbReference>
<dbReference type="SUPFAM" id="SSF52540">
    <property type="entry name" value="P-loop containing nucleoside triphosphate hydrolases"/>
    <property type="match status" value="1"/>
</dbReference>
<sequence length="1277" mass="151274">MNEHQKYIIKDILSEIVEPLRGLTLISNPAGSGKSFETSIFIADLIGKTDRKIYYITPRLDNVNELYDDLLLAIGDDDHKREKVLKIESYRHAVLKGLSYVKDNKVINQWKETQELLTRLNHYQNTTDKNYKRELEQIIFYDVGNFEYRFRKRLSYEFRKAYKKQNNKYKNAYDYMQHSEWKFIEKIYPSAALNQKQVFVLSSAKFFGRNDPIIKLPYNFTDEYVIKDAIVIIDEFDAIKRDLLCRLAEDNLQMNYVRLFKEIYYCLQDMESIDENTLNLGDGNCRKQLDVLKLESEELHQKYFPKTKNMKLLVRDEDRDTLKRIENNDQILTYRGVQAHPTMNRQTYFYLPCNEENNYHLERATDETCNLVLMSSEVNFKQDDYYPIWLMVNEIRKFVIKSLRSFYYTAEDYQKEKNHYYTLMGNNEENLVSLNNAISTVISNLNFSDSNENLDRYTKYVLSVTEPNMYHSSKKEKASRDHSIYSKGLYYCCDYESERTRDNSQICIYQLFNTPELMMLNLCTNAHVIGISATAEVPSVDNFNLEYLDQELEKRGLDIYPLTAEQQERLKADYQSKSSGYQDYQIETKIIKIAVEDHNRVDVRSDLAWLCDENRVEELQNKICYEKEYADANRRCKQLEASVRQHPYDYQRLVKQWRLMKSVMQNYKNDQVISNCLLFSNKGLQIGEREVYTLENMKLGAVFAYMSITDANYQEATQAVDKIIYSMNAEKLKSYKTLDANTSGEIIEELSTIQNAFTNNTLMFLVTTYNSVSRGNNPQVEVDTKEIKKRLNEERLYEINEIFKKYTHMDWDAIYIEKPSYVIPNIQELFARGQSAETLESLFIVEDICHREKFRMPTKHRILKDFFMKVYDDKTIAAYNLLYACPSVKNAYTTRIYQTIGRMSRTNLKKKYNAIYYDADLIDVIEADCKKLNLAYTTNEFEKFRLELKKEQYLKELRFKQNVFEAFSKQNQRCRQVIEGIFPEIGEKGWDKDTMAFWEQLREVLLQYPTGMTAKQIAKTSKQFDKFNCVQRWGFDFKDIFLEFPQAKNHYFFNIGRDEDKDMIYVSKDNQKNSKQSVDYPYEVSIESSRLSYFSNNEYVQEYFSEKGYSLDWDKKSKYMMCPYIYHNIYKGAVGEEILKAIFTKKFNYQVYPITDEEAFEKFDFIVKTSKGKVFVDAKNFGAASMVKEFANEELLLKLKRKVADLDIKKAFIINLIDQLGDRHSLNRLNFTIVQGIYTFVNDYQVNPKQSPQNEGLTEMDVIRNIIEEIEVDKHVE</sequence>
<organism evidence="1 2">
    <name type="scientific">Granulicatella balaenopterae</name>
    <dbReference type="NCBI Taxonomy" id="137733"/>
    <lineage>
        <taxon>Bacteria</taxon>
        <taxon>Bacillati</taxon>
        <taxon>Bacillota</taxon>
        <taxon>Bacilli</taxon>
        <taxon>Lactobacillales</taxon>
        <taxon>Carnobacteriaceae</taxon>
        <taxon>Granulicatella</taxon>
    </lineage>
</organism>
<dbReference type="Proteomes" id="UP000198556">
    <property type="component" value="Unassembled WGS sequence"/>
</dbReference>
<protein>
    <submittedName>
        <fullName evidence="1">Uncharacterized protein</fullName>
    </submittedName>
</protein>
<evidence type="ECO:0000313" key="2">
    <source>
        <dbReference type="Proteomes" id="UP000198556"/>
    </source>
</evidence>
<dbReference type="AlphaFoldDB" id="A0A1H9NNQ1"/>